<proteinExistence type="predicted"/>
<organism evidence="2 3">
    <name type="scientific">Isoalcanivorax beigongshangi</name>
    <dbReference type="NCBI Taxonomy" id="3238810"/>
    <lineage>
        <taxon>Bacteria</taxon>
        <taxon>Pseudomonadati</taxon>
        <taxon>Pseudomonadota</taxon>
        <taxon>Gammaproteobacteria</taxon>
        <taxon>Oceanospirillales</taxon>
        <taxon>Alcanivoracaceae</taxon>
        <taxon>Isoalcanivorax</taxon>
    </lineage>
</organism>
<dbReference type="Pfam" id="PF01878">
    <property type="entry name" value="EVE"/>
    <property type="match status" value="1"/>
</dbReference>
<dbReference type="PANTHER" id="PTHR14087:SF7">
    <property type="entry name" value="THYMOCYTE NUCLEAR PROTEIN 1"/>
    <property type="match status" value="1"/>
</dbReference>
<gene>
    <name evidence="2" type="ORF">AB5I84_07980</name>
</gene>
<protein>
    <submittedName>
        <fullName evidence="2">EVE domain-containing protein</fullName>
    </submittedName>
</protein>
<name>A0ABV4AJQ2_9GAMM</name>
<keyword evidence="3" id="KW-1185">Reference proteome</keyword>
<evidence type="ECO:0000313" key="2">
    <source>
        <dbReference type="EMBL" id="MEY1662083.1"/>
    </source>
</evidence>
<sequence length="153" mass="17193">MRDWLFKTEPDAYSIDDLARDGRTRWDGIRNYQARNRLRDEVNAGDRVLVYHSSCAVPAVVGIATVVGTAEPDPSQFDPESPYYDPRSSPQAPRWVMVTLAYQAHLPTPVTLKQIKTDPVFAELELVHRGRLSIQVVDPHSAALILERGGLQQ</sequence>
<dbReference type="EMBL" id="JBGCUO010000001">
    <property type="protein sequence ID" value="MEY1662083.1"/>
    <property type="molecule type" value="Genomic_DNA"/>
</dbReference>
<dbReference type="InterPro" id="IPR052181">
    <property type="entry name" value="5hmC_binding"/>
</dbReference>
<dbReference type="InterPro" id="IPR002740">
    <property type="entry name" value="EVE_domain"/>
</dbReference>
<dbReference type="SUPFAM" id="SSF88697">
    <property type="entry name" value="PUA domain-like"/>
    <property type="match status" value="1"/>
</dbReference>
<reference evidence="2 3" key="1">
    <citation type="submission" date="2024-07" db="EMBL/GenBank/DDBJ databases">
        <authorList>
            <person name="Ren Q."/>
        </authorList>
    </citation>
    <scope>NUCLEOTIDE SEQUENCE [LARGE SCALE GENOMIC DNA]</scope>
    <source>
        <strain evidence="2 3">REN37</strain>
    </source>
</reference>
<dbReference type="PANTHER" id="PTHR14087">
    <property type="entry name" value="THYMOCYTE NUCLEAR PROTEIN 1"/>
    <property type="match status" value="1"/>
</dbReference>
<evidence type="ECO:0000313" key="3">
    <source>
        <dbReference type="Proteomes" id="UP001562065"/>
    </source>
</evidence>
<dbReference type="InterPro" id="IPR047197">
    <property type="entry name" value="THYN1-like_EVE"/>
</dbReference>
<evidence type="ECO:0000259" key="1">
    <source>
        <dbReference type="Pfam" id="PF01878"/>
    </source>
</evidence>
<dbReference type="Proteomes" id="UP001562065">
    <property type="component" value="Unassembled WGS sequence"/>
</dbReference>
<dbReference type="RefSeq" id="WP_369455325.1">
    <property type="nucleotide sequence ID" value="NZ_JBGCUO010000001.1"/>
</dbReference>
<comment type="caution">
    <text evidence="2">The sequence shown here is derived from an EMBL/GenBank/DDBJ whole genome shotgun (WGS) entry which is preliminary data.</text>
</comment>
<feature type="domain" description="EVE" evidence="1">
    <location>
        <begin position="4"/>
        <end position="147"/>
    </location>
</feature>
<dbReference type="CDD" id="cd21133">
    <property type="entry name" value="EVE"/>
    <property type="match status" value="1"/>
</dbReference>
<dbReference type="Gene3D" id="3.10.590.10">
    <property type="entry name" value="ph1033 like domains"/>
    <property type="match status" value="1"/>
</dbReference>
<dbReference type="InterPro" id="IPR015947">
    <property type="entry name" value="PUA-like_sf"/>
</dbReference>
<accession>A0ABV4AJQ2</accession>